<dbReference type="RefSeq" id="WP_272083708.1">
    <property type="nucleotide sequence ID" value="NZ_JAQNDL010000001.1"/>
</dbReference>
<dbReference type="PANTHER" id="PTHR39535">
    <property type="entry name" value="SPORULATION-DELAYING PROTEIN SDPB"/>
    <property type="match status" value="1"/>
</dbReference>
<comment type="caution">
    <text evidence="8">The sequence shown here is derived from an EMBL/GenBank/DDBJ whole genome shotgun (WGS) entry which is preliminary data.</text>
</comment>
<evidence type="ECO:0000313" key="9">
    <source>
        <dbReference type="Proteomes" id="UP001221686"/>
    </source>
</evidence>
<dbReference type="PANTHER" id="PTHR39535:SF2">
    <property type="entry name" value="HTTM DOMAIN-CONTAINING PROTEIN"/>
    <property type="match status" value="1"/>
</dbReference>
<dbReference type="SMART" id="SM00752">
    <property type="entry name" value="HTTM"/>
    <property type="match status" value="1"/>
</dbReference>
<feature type="transmembrane region" description="Helical" evidence="6">
    <location>
        <begin position="295"/>
        <end position="315"/>
    </location>
</feature>
<accession>A0ABT5DQS0</accession>
<feature type="transmembrane region" description="Helical" evidence="6">
    <location>
        <begin position="151"/>
        <end position="172"/>
    </location>
</feature>
<comment type="subcellular location">
    <subcellularLocation>
        <location evidence="1">Endomembrane system</location>
        <topology evidence="1">Multi-pass membrane protein</topology>
    </subcellularLocation>
</comment>
<dbReference type="InterPro" id="IPR053934">
    <property type="entry name" value="HTTM_dom"/>
</dbReference>
<sequence length="376" mass="40856">MAEGAGPEGQGEADGRAQAAALVVGAAGGADGLTEGTGPEGQVVSDGGAGRGAEERGPSGVADGTGPEGQVSKDRRGRLARLRDGLLTGQEDPAALGLLRIGLVAVFLASLLSHVGAVAEYFSSAAPLAGQYARQAFPTRWSLFFTIDDPLAVQAIFAVGVVAHVLWLVGLFTRAAALFSALVWVSMIGRNPLLYAMPDQLHSALIVWLALMPSGRGLSLDARWRGKGGPVPVWCRRIVQLQLAVMYTCTGLAKHGATWKTDGTAIYFSLVSPYNRHFDLSRTLALLQPYVLRPITWLVLVWEVGFAGFVLTHWLRERWRRLPDLRWLFLGWGVAMHVGIQLMMYVEWFTPLTLASYLAFLRPDEVRRLLRRFARA</sequence>
<keyword evidence="9" id="KW-1185">Reference proteome</keyword>
<protein>
    <submittedName>
        <fullName evidence="8">HTTM domain-containing protein</fullName>
    </submittedName>
</protein>
<keyword evidence="2 6" id="KW-0812">Transmembrane</keyword>
<evidence type="ECO:0000313" key="8">
    <source>
        <dbReference type="EMBL" id="MDC0715389.1"/>
    </source>
</evidence>
<proteinExistence type="predicted"/>
<dbReference type="Pfam" id="PF05090">
    <property type="entry name" value="HTTM"/>
    <property type="match status" value="1"/>
</dbReference>
<feature type="transmembrane region" description="Helical" evidence="6">
    <location>
        <begin position="327"/>
        <end position="346"/>
    </location>
</feature>
<dbReference type="InterPro" id="IPR011020">
    <property type="entry name" value="HTTM-like"/>
</dbReference>
<evidence type="ECO:0000256" key="2">
    <source>
        <dbReference type="ARBA" id="ARBA00022692"/>
    </source>
</evidence>
<evidence type="ECO:0000256" key="5">
    <source>
        <dbReference type="SAM" id="MobiDB-lite"/>
    </source>
</evidence>
<evidence type="ECO:0000256" key="6">
    <source>
        <dbReference type="SAM" id="Phobius"/>
    </source>
</evidence>
<feature type="domain" description="HTTM-like" evidence="7">
    <location>
        <begin position="88"/>
        <end position="365"/>
    </location>
</feature>
<evidence type="ECO:0000259" key="7">
    <source>
        <dbReference type="SMART" id="SM00752"/>
    </source>
</evidence>
<keyword evidence="3 6" id="KW-1133">Transmembrane helix</keyword>
<feature type="transmembrane region" description="Helical" evidence="6">
    <location>
        <begin position="193"/>
        <end position="211"/>
    </location>
</feature>
<dbReference type="InterPro" id="IPR052964">
    <property type="entry name" value="Sporulation_signal_mat"/>
</dbReference>
<reference evidence="8 9" key="1">
    <citation type="submission" date="2022-11" db="EMBL/GenBank/DDBJ databases">
        <title>Minimal conservation of predation-associated metabolite biosynthetic gene clusters underscores biosynthetic potential of Myxococcota including descriptions for ten novel species: Archangium lansinium sp. nov., Myxococcus landrumus sp. nov., Nannocystis bai.</title>
        <authorList>
            <person name="Ahearne A."/>
            <person name="Stevens C."/>
            <person name="Dowd S."/>
        </authorList>
    </citation>
    <scope>NUCLEOTIDE SEQUENCE [LARGE SCALE GENOMIC DNA]</scope>
    <source>
        <strain evidence="8 9">BB15-2</strain>
    </source>
</reference>
<feature type="transmembrane region" description="Helical" evidence="6">
    <location>
        <begin position="98"/>
        <end position="119"/>
    </location>
</feature>
<dbReference type="Proteomes" id="UP001221686">
    <property type="component" value="Unassembled WGS sequence"/>
</dbReference>
<evidence type="ECO:0000256" key="1">
    <source>
        <dbReference type="ARBA" id="ARBA00004127"/>
    </source>
</evidence>
<feature type="region of interest" description="Disordered" evidence="5">
    <location>
        <begin position="29"/>
        <end position="75"/>
    </location>
</feature>
<gene>
    <name evidence="8" type="ORF">POL25_00710</name>
</gene>
<name>A0ABT5DQS0_9BACT</name>
<evidence type="ECO:0000256" key="3">
    <source>
        <dbReference type="ARBA" id="ARBA00022989"/>
    </source>
</evidence>
<organism evidence="8 9">
    <name type="scientific">Nannocystis bainbridge</name>
    <dbReference type="NCBI Taxonomy" id="2995303"/>
    <lineage>
        <taxon>Bacteria</taxon>
        <taxon>Pseudomonadati</taxon>
        <taxon>Myxococcota</taxon>
        <taxon>Polyangia</taxon>
        <taxon>Nannocystales</taxon>
        <taxon>Nannocystaceae</taxon>
        <taxon>Nannocystis</taxon>
    </lineage>
</organism>
<dbReference type="EMBL" id="JAQNDL010000001">
    <property type="protein sequence ID" value="MDC0715389.1"/>
    <property type="molecule type" value="Genomic_DNA"/>
</dbReference>
<evidence type="ECO:0000256" key="4">
    <source>
        <dbReference type="ARBA" id="ARBA00023136"/>
    </source>
</evidence>
<keyword evidence="4 6" id="KW-0472">Membrane</keyword>